<dbReference type="InterPro" id="IPR001229">
    <property type="entry name" value="Jacalin-like_lectin_dom"/>
</dbReference>
<reference evidence="5" key="2">
    <citation type="journal article" date="2018" name="BMC Genomics">
        <title>A manually annotated Actinidia chinensis var. chinensis (kiwifruit) genome highlights the challenges associated with draft genomes and gene prediction in plants.</title>
        <authorList>
            <person name="Pilkington S.M."/>
            <person name="Crowhurst R."/>
            <person name="Hilario E."/>
            <person name="Nardozza S."/>
            <person name="Fraser L."/>
            <person name="Peng Y."/>
            <person name="Gunaseelan K."/>
            <person name="Simpson R."/>
            <person name="Tahir J."/>
            <person name="Deroles S.C."/>
            <person name="Templeton K."/>
            <person name="Luo Z."/>
            <person name="Davy M."/>
            <person name="Cheng C."/>
            <person name="McNeilage M."/>
            <person name="Scaglione D."/>
            <person name="Liu Y."/>
            <person name="Zhang Q."/>
            <person name="Datson P."/>
            <person name="De Silva N."/>
            <person name="Gardiner S.E."/>
            <person name="Bassett H."/>
            <person name="Chagne D."/>
            <person name="McCallum J."/>
            <person name="Dzierzon H."/>
            <person name="Deng C."/>
            <person name="Wang Y.Y."/>
            <person name="Barron L."/>
            <person name="Manako K."/>
            <person name="Bowen J."/>
            <person name="Foster T.M."/>
            <person name="Erridge Z.A."/>
            <person name="Tiffin H."/>
            <person name="Waite C.N."/>
            <person name="Davies K.M."/>
            <person name="Grierson E.P."/>
            <person name="Laing W.A."/>
            <person name="Kirk R."/>
            <person name="Chen X."/>
            <person name="Wood M."/>
            <person name="Montefiori M."/>
            <person name="Brummell D.A."/>
            <person name="Schwinn K.E."/>
            <person name="Catanach A."/>
            <person name="Fullerton C."/>
            <person name="Li D."/>
            <person name="Meiyalaghan S."/>
            <person name="Nieuwenhuizen N."/>
            <person name="Read N."/>
            <person name="Prakash R."/>
            <person name="Hunter D."/>
            <person name="Zhang H."/>
            <person name="McKenzie M."/>
            <person name="Knabel M."/>
            <person name="Harris A."/>
            <person name="Allan A.C."/>
            <person name="Gleave A."/>
            <person name="Chen A."/>
            <person name="Janssen B.J."/>
            <person name="Plunkett B."/>
            <person name="Ampomah-Dwamena C."/>
            <person name="Voogd C."/>
            <person name="Leif D."/>
            <person name="Lafferty D."/>
            <person name="Souleyre E.J.F."/>
            <person name="Varkonyi-Gasic E."/>
            <person name="Gambi F."/>
            <person name="Hanley J."/>
            <person name="Yao J.L."/>
            <person name="Cheung J."/>
            <person name="David K.M."/>
            <person name="Warren B."/>
            <person name="Marsh K."/>
            <person name="Snowden K.C."/>
            <person name="Lin-Wang K."/>
            <person name="Brian L."/>
            <person name="Martinez-Sanchez M."/>
            <person name="Wang M."/>
            <person name="Ileperuma N."/>
            <person name="Macnee N."/>
            <person name="Campin R."/>
            <person name="McAtee P."/>
            <person name="Drummond R.S.M."/>
            <person name="Espley R.V."/>
            <person name="Ireland H.S."/>
            <person name="Wu R."/>
            <person name="Atkinson R.G."/>
            <person name="Karunairetnam S."/>
            <person name="Bulley S."/>
            <person name="Chunkath S."/>
            <person name="Hanley Z."/>
            <person name="Storey R."/>
            <person name="Thrimawithana A.H."/>
            <person name="Thomson S."/>
            <person name="David C."/>
            <person name="Testolin R."/>
            <person name="Huang H."/>
            <person name="Hellens R.P."/>
            <person name="Schaffer R.J."/>
        </authorList>
    </citation>
    <scope>NUCLEOTIDE SEQUENCE [LARGE SCALE GENOMIC DNA]</scope>
    <source>
        <strain evidence="5">cv. Red5</strain>
    </source>
</reference>
<dbReference type="AlphaFoldDB" id="A0A2R6P473"/>
<dbReference type="STRING" id="1590841.A0A2R6P473"/>
<comment type="caution">
    <text evidence="4">The sequence shown here is derived from an EMBL/GenBank/DDBJ whole genome shotgun (WGS) entry which is preliminary data.</text>
</comment>
<accession>A0A2R6P473</accession>
<dbReference type="SMART" id="SM00915">
    <property type="entry name" value="Jacalin"/>
    <property type="match status" value="1"/>
</dbReference>
<proteinExistence type="inferred from homology"/>
<organism evidence="4 5">
    <name type="scientific">Actinidia chinensis var. chinensis</name>
    <name type="common">Chinese soft-hair kiwi</name>
    <dbReference type="NCBI Taxonomy" id="1590841"/>
    <lineage>
        <taxon>Eukaryota</taxon>
        <taxon>Viridiplantae</taxon>
        <taxon>Streptophyta</taxon>
        <taxon>Embryophyta</taxon>
        <taxon>Tracheophyta</taxon>
        <taxon>Spermatophyta</taxon>
        <taxon>Magnoliopsida</taxon>
        <taxon>eudicotyledons</taxon>
        <taxon>Gunneridae</taxon>
        <taxon>Pentapetalae</taxon>
        <taxon>asterids</taxon>
        <taxon>Ericales</taxon>
        <taxon>Actinidiaceae</taxon>
        <taxon>Actinidia</taxon>
    </lineage>
</organism>
<evidence type="ECO:0000313" key="4">
    <source>
        <dbReference type="EMBL" id="PSR85082.1"/>
    </source>
</evidence>
<sequence>MIKISSAAYTRGEVWDHMGKSKIVQIFISYDDFGIYFVQFVYDEGGKFVLSERPAGAGTMNGRKFNTIKLNYKEEFLTSLGGTYRHTSRGGFTITSLSFGTNRGNHGPFGSTNRGRPAGDDETFNFQLGEDRSFGGFHGTTVDGVLESIGVYVKPLTSSTLL</sequence>
<gene>
    <name evidence="4" type="ORF">CEY00_Acc33065</name>
</gene>
<dbReference type="PROSITE" id="PS51752">
    <property type="entry name" value="JACALIN_LECTIN"/>
    <property type="match status" value="1"/>
</dbReference>
<dbReference type="Proteomes" id="UP000241394">
    <property type="component" value="Chromosome LG29"/>
</dbReference>
<dbReference type="Gene3D" id="2.100.10.30">
    <property type="entry name" value="Jacalin-like lectin domain"/>
    <property type="match status" value="1"/>
</dbReference>
<dbReference type="PANTHER" id="PTHR47293:SF70">
    <property type="entry name" value="JACALIN-RELATED LECTIN 24-RELATED"/>
    <property type="match status" value="1"/>
</dbReference>
<name>A0A2R6P473_ACTCC</name>
<dbReference type="GO" id="GO:0030246">
    <property type="term" value="F:carbohydrate binding"/>
    <property type="evidence" value="ECO:0007669"/>
    <property type="project" value="UniProtKB-KW"/>
</dbReference>
<dbReference type="InterPro" id="IPR036404">
    <property type="entry name" value="Jacalin-like_lectin_dom_sf"/>
</dbReference>
<dbReference type="Pfam" id="PF01419">
    <property type="entry name" value="Jacalin"/>
    <property type="match status" value="1"/>
</dbReference>
<dbReference type="InParanoid" id="A0A2R6P473"/>
<dbReference type="FunCoup" id="A0A2R6P473">
    <property type="interactions" value="15"/>
</dbReference>
<reference evidence="4 5" key="1">
    <citation type="submission" date="2017-07" db="EMBL/GenBank/DDBJ databases">
        <title>An improved, manually edited Actinidia chinensis var. chinensis (kiwifruit) genome highlights the challenges associated with draft genomes and gene prediction in plants.</title>
        <authorList>
            <person name="Pilkington S."/>
            <person name="Crowhurst R."/>
            <person name="Hilario E."/>
            <person name="Nardozza S."/>
            <person name="Fraser L."/>
            <person name="Peng Y."/>
            <person name="Gunaseelan K."/>
            <person name="Simpson R."/>
            <person name="Tahir J."/>
            <person name="Deroles S."/>
            <person name="Templeton K."/>
            <person name="Luo Z."/>
            <person name="Davy M."/>
            <person name="Cheng C."/>
            <person name="Mcneilage M."/>
            <person name="Scaglione D."/>
            <person name="Liu Y."/>
            <person name="Zhang Q."/>
            <person name="Datson P."/>
            <person name="De Silva N."/>
            <person name="Gardiner S."/>
            <person name="Bassett H."/>
            <person name="Chagne D."/>
            <person name="Mccallum J."/>
            <person name="Dzierzon H."/>
            <person name="Deng C."/>
            <person name="Wang Y.-Y."/>
            <person name="Barron N."/>
            <person name="Manako K."/>
            <person name="Bowen J."/>
            <person name="Foster T."/>
            <person name="Erridge Z."/>
            <person name="Tiffin H."/>
            <person name="Waite C."/>
            <person name="Davies K."/>
            <person name="Grierson E."/>
            <person name="Laing W."/>
            <person name="Kirk R."/>
            <person name="Chen X."/>
            <person name="Wood M."/>
            <person name="Montefiori M."/>
            <person name="Brummell D."/>
            <person name="Schwinn K."/>
            <person name="Catanach A."/>
            <person name="Fullerton C."/>
            <person name="Li D."/>
            <person name="Meiyalaghan S."/>
            <person name="Nieuwenhuizen N."/>
            <person name="Read N."/>
            <person name="Prakash R."/>
            <person name="Hunter D."/>
            <person name="Zhang H."/>
            <person name="Mckenzie M."/>
            <person name="Knabel M."/>
            <person name="Harris A."/>
            <person name="Allan A."/>
            <person name="Chen A."/>
            <person name="Janssen B."/>
            <person name="Plunkett B."/>
            <person name="Dwamena C."/>
            <person name="Voogd C."/>
            <person name="Leif D."/>
            <person name="Lafferty D."/>
            <person name="Souleyre E."/>
            <person name="Varkonyi-Gasic E."/>
            <person name="Gambi F."/>
            <person name="Hanley J."/>
            <person name="Yao J.-L."/>
            <person name="Cheung J."/>
            <person name="David K."/>
            <person name="Warren B."/>
            <person name="Marsh K."/>
            <person name="Snowden K."/>
            <person name="Lin-Wang K."/>
            <person name="Brian L."/>
            <person name="Martinez-Sanchez M."/>
            <person name="Wang M."/>
            <person name="Ileperuma N."/>
            <person name="Macnee N."/>
            <person name="Campin R."/>
            <person name="Mcatee P."/>
            <person name="Drummond R."/>
            <person name="Espley R."/>
            <person name="Ireland H."/>
            <person name="Wu R."/>
            <person name="Atkinson R."/>
            <person name="Karunairetnam S."/>
            <person name="Bulley S."/>
            <person name="Chunkath S."/>
            <person name="Hanley Z."/>
            <person name="Storey R."/>
            <person name="Thrimawithana A."/>
            <person name="Thomson S."/>
            <person name="David C."/>
            <person name="Testolin R."/>
        </authorList>
    </citation>
    <scope>NUCLEOTIDE SEQUENCE [LARGE SCALE GENOMIC DNA]</scope>
    <source>
        <strain evidence="5">cv. Red5</strain>
        <tissue evidence="4">Young leaf</tissue>
    </source>
</reference>
<dbReference type="Gramene" id="PSR85082">
    <property type="protein sequence ID" value="PSR85082"/>
    <property type="gene ID" value="CEY00_Acc33065"/>
</dbReference>
<dbReference type="EMBL" id="NKQK01000029">
    <property type="protein sequence ID" value="PSR85082.1"/>
    <property type="molecule type" value="Genomic_DNA"/>
</dbReference>
<keyword evidence="5" id="KW-1185">Reference proteome</keyword>
<evidence type="ECO:0000256" key="1">
    <source>
        <dbReference type="ARBA" id="ARBA00006568"/>
    </source>
</evidence>
<feature type="domain" description="Jacalin-type lectin" evidence="3">
    <location>
        <begin position="1"/>
        <end position="155"/>
    </location>
</feature>
<protein>
    <submittedName>
        <fullName evidence="4">Protein RESTRICTED TEV MOVEMENT like</fullName>
    </submittedName>
</protein>
<dbReference type="OMA" id="SHIYISH"/>
<dbReference type="OrthoDB" id="581739at2759"/>
<comment type="similarity">
    <text evidence="1">Belongs to the jacalin lectin family.</text>
</comment>
<dbReference type="SUPFAM" id="SSF51101">
    <property type="entry name" value="Mannose-binding lectins"/>
    <property type="match status" value="1"/>
</dbReference>
<keyword evidence="2" id="KW-0430">Lectin</keyword>
<dbReference type="PANTHER" id="PTHR47293">
    <property type="entry name" value="JACALIN-RELATED LECTIN 3"/>
    <property type="match status" value="1"/>
</dbReference>
<evidence type="ECO:0000256" key="2">
    <source>
        <dbReference type="ARBA" id="ARBA00022734"/>
    </source>
</evidence>
<evidence type="ECO:0000313" key="5">
    <source>
        <dbReference type="Proteomes" id="UP000241394"/>
    </source>
</evidence>
<evidence type="ECO:0000259" key="3">
    <source>
        <dbReference type="PROSITE" id="PS51752"/>
    </source>
</evidence>